<feature type="region of interest" description="Disordered" evidence="5">
    <location>
        <begin position="295"/>
        <end position="327"/>
    </location>
</feature>
<dbReference type="Pfam" id="PF02709">
    <property type="entry name" value="Glyco_transf_7C"/>
    <property type="match status" value="1"/>
</dbReference>
<dbReference type="AlphaFoldDB" id="A0A3E0W9L5"/>
<organism evidence="8 9">
    <name type="scientific">Subtercola boreus</name>
    <dbReference type="NCBI Taxonomy" id="120213"/>
    <lineage>
        <taxon>Bacteria</taxon>
        <taxon>Bacillati</taxon>
        <taxon>Actinomycetota</taxon>
        <taxon>Actinomycetes</taxon>
        <taxon>Micrococcales</taxon>
        <taxon>Microbacteriaceae</taxon>
        <taxon>Subtercola</taxon>
    </lineage>
</organism>
<dbReference type="GO" id="GO:0016757">
    <property type="term" value="F:glycosyltransferase activity"/>
    <property type="evidence" value="ECO:0007669"/>
    <property type="project" value="UniProtKB-KW"/>
</dbReference>
<comment type="similarity">
    <text evidence="2">Belongs to the glycosyltransferase 2 family.</text>
</comment>
<dbReference type="SUPFAM" id="SSF53448">
    <property type="entry name" value="Nucleotide-diphospho-sugar transferases"/>
    <property type="match status" value="1"/>
</dbReference>
<evidence type="ECO:0000313" key="8">
    <source>
        <dbReference type="EMBL" id="RFA25726.1"/>
    </source>
</evidence>
<evidence type="ECO:0008006" key="10">
    <source>
        <dbReference type="Google" id="ProtNLM"/>
    </source>
</evidence>
<dbReference type="OrthoDB" id="4120491at2"/>
<comment type="caution">
    <text evidence="8">The sequence shown here is derived from an EMBL/GenBank/DDBJ whole genome shotgun (WGS) entry which is preliminary data.</text>
</comment>
<dbReference type="InterPro" id="IPR029044">
    <property type="entry name" value="Nucleotide-diphossugar_trans"/>
</dbReference>
<keyword evidence="3" id="KW-0328">Glycosyltransferase</keyword>
<dbReference type="Pfam" id="PF00535">
    <property type="entry name" value="Glycos_transf_2"/>
    <property type="match status" value="1"/>
</dbReference>
<feature type="domain" description="Glycosyltransferase 2-like" evidence="6">
    <location>
        <begin position="31"/>
        <end position="142"/>
    </location>
</feature>
<dbReference type="InterPro" id="IPR001173">
    <property type="entry name" value="Glyco_trans_2-like"/>
</dbReference>
<dbReference type="RefSeq" id="WP_116419465.1">
    <property type="nucleotide sequence ID" value="NZ_NBXC01000025.1"/>
</dbReference>
<gene>
    <name evidence="8" type="ORF">B7R25_13010</name>
</gene>
<dbReference type="InterPro" id="IPR027791">
    <property type="entry name" value="Galactosyl_T_C"/>
</dbReference>
<reference evidence="8 9" key="1">
    <citation type="submission" date="2017-04" db="EMBL/GenBank/DDBJ databases">
        <title>Comparative genome analysis of Subtercola boreus.</title>
        <authorList>
            <person name="Cho Y.-J."/>
            <person name="Cho A."/>
            <person name="Kim O.-S."/>
            <person name="Lee J.-I."/>
        </authorList>
    </citation>
    <scope>NUCLEOTIDE SEQUENCE [LARGE SCALE GENOMIC DNA]</scope>
    <source>
        <strain evidence="8 9">P28004</strain>
    </source>
</reference>
<dbReference type="PANTHER" id="PTHR43179">
    <property type="entry name" value="RHAMNOSYLTRANSFERASE WBBL"/>
    <property type="match status" value="1"/>
</dbReference>
<dbReference type="Proteomes" id="UP000257080">
    <property type="component" value="Unassembled WGS sequence"/>
</dbReference>
<dbReference type="Gene3D" id="3.90.550.10">
    <property type="entry name" value="Spore Coat Polysaccharide Biosynthesis Protein SpsA, Chain A"/>
    <property type="match status" value="1"/>
</dbReference>
<evidence type="ECO:0000256" key="2">
    <source>
        <dbReference type="ARBA" id="ARBA00006739"/>
    </source>
</evidence>
<evidence type="ECO:0000256" key="3">
    <source>
        <dbReference type="ARBA" id="ARBA00022676"/>
    </source>
</evidence>
<evidence type="ECO:0000256" key="1">
    <source>
        <dbReference type="ARBA" id="ARBA00004776"/>
    </source>
</evidence>
<dbReference type="EMBL" id="NBXE01000030">
    <property type="protein sequence ID" value="RFA25726.1"/>
    <property type="molecule type" value="Genomic_DNA"/>
</dbReference>
<protein>
    <recommendedName>
        <fullName evidence="10">Glycosyltransferase 2-like domain-containing protein</fullName>
    </recommendedName>
</protein>
<evidence type="ECO:0000256" key="4">
    <source>
        <dbReference type="ARBA" id="ARBA00022679"/>
    </source>
</evidence>
<evidence type="ECO:0000256" key="5">
    <source>
        <dbReference type="SAM" id="MobiDB-lite"/>
    </source>
</evidence>
<feature type="domain" description="Galactosyltransferase C-terminal" evidence="7">
    <location>
        <begin position="189"/>
        <end position="237"/>
    </location>
</feature>
<name>A0A3E0W9L5_9MICO</name>
<evidence type="ECO:0000259" key="6">
    <source>
        <dbReference type="Pfam" id="PF00535"/>
    </source>
</evidence>
<comment type="pathway">
    <text evidence="1">Cell wall biogenesis; cell wall polysaccharide biosynthesis.</text>
</comment>
<proteinExistence type="inferred from homology"/>
<sequence length="469" mass="49534">MTGGPRAGIPLPGNDWSLLDGVTPDEAPTVSVVVVHFEQQAELDRTLAALRRQTHPADRLQLIVVDDGSRTPPVVPADVRVLRQADLGFRASAARNLGAAAATGEVLCFLDADTAPEPGYVEAIIRLPALAPDVVTVGRRRHADFSDLPADAPVETVVGTAPEREYPSPEWLLSAYADSRDLLVSDDRSYRFVIGAVVACSRALFRATGGFDETFTTYGGEDWDWAFRAWNAGALLAHVPSAVAWHDGPEWAGRADDPGRMARKNAETLALAARIPVAGSRPLALRSSADVVAPLDPASAANPGAPGRTSGPQTDHAPGERTPTTDTVASIHSAPSLAALVLSVDTVLDALPGAVVRVPAEFADALAADARITPLGQPVLARLLIDVPVAARFDVAELRAAAERMTTDSLGSLDLLHGGDRVARLEAQRAVARETRWGRTDLFPHLTASCISMRIVGEPDLGAYFGGWG</sequence>
<accession>A0A3E0W9L5</accession>
<evidence type="ECO:0000313" key="9">
    <source>
        <dbReference type="Proteomes" id="UP000257080"/>
    </source>
</evidence>
<dbReference type="PANTHER" id="PTHR43179:SF12">
    <property type="entry name" value="GALACTOFURANOSYLTRANSFERASE GLFT2"/>
    <property type="match status" value="1"/>
</dbReference>
<keyword evidence="4" id="KW-0808">Transferase</keyword>
<evidence type="ECO:0000259" key="7">
    <source>
        <dbReference type="Pfam" id="PF02709"/>
    </source>
</evidence>